<name>A0A1F4VSA6_UNCKA</name>
<proteinExistence type="predicted"/>
<evidence type="ECO:0000313" key="1">
    <source>
        <dbReference type="EMBL" id="OGC59673.1"/>
    </source>
</evidence>
<evidence type="ECO:0008006" key="3">
    <source>
        <dbReference type="Google" id="ProtNLM"/>
    </source>
</evidence>
<dbReference type="Proteomes" id="UP000176967">
    <property type="component" value="Unassembled WGS sequence"/>
</dbReference>
<accession>A0A1F4VSA6</accession>
<dbReference type="AlphaFoldDB" id="A0A1F4VSA6"/>
<evidence type="ECO:0000313" key="2">
    <source>
        <dbReference type="Proteomes" id="UP000176967"/>
    </source>
</evidence>
<protein>
    <recommendedName>
        <fullName evidence="3">Mannosyl-glycoprotein endo-beta-N-acetylglucosamidase-like domain-containing protein</fullName>
    </recommendedName>
</protein>
<gene>
    <name evidence="1" type="ORF">A2890_02090</name>
</gene>
<reference evidence="1 2" key="1">
    <citation type="journal article" date="2016" name="Nat. Commun.">
        <title>Thousands of microbial genomes shed light on interconnected biogeochemical processes in an aquifer system.</title>
        <authorList>
            <person name="Anantharaman K."/>
            <person name="Brown C.T."/>
            <person name="Hug L.A."/>
            <person name="Sharon I."/>
            <person name="Castelle C.J."/>
            <person name="Probst A.J."/>
            <person name="Thomas B.C."/>
            <person name="Singh A."/>
            <person name="Wilkins M.J."/>
            <person name="Karaoz U."/>
            <person name="Brodie E.L."/>
            <person name="Williams K.H."/>
            <person name="Hubbard S.S."/>
            <person name="Banfield J.F."/>
        </authorList>
    </citation>
    <scope>NUCLEOTIDE SEQUENCE [LARGE SCALE GENOMIC DNA]</scope>
</reference>
<dbReference type="STRING" id="1802628.A2890_02090"/>
<comment type="caution">
    <text evidence="1">The sequence shown here is derived from an EMBL/GenBank/DDBJ whole genome shotgun (WGS) entry which is preliminary data.</text>
</comment>
<organism evidence="1 2">
    <name type="scientific">candidate division WWE3 bacterium RIFCSPLOWO2_01_FULL_53_14</name>
    <dbReference type="NCBI Taxonomy" id="1802628"/>
    <lineage>
        <taxon>Bacteria</taxon>
        <taxon>Katanobacteria</taxon>
    </lineage>
</organism>
<dbReference type="EMBL" id="MEVL01000037">
    <property type="protein sequence ID" value="OGC59673.1"/>
    <property type="molecule type" value="Genomic_DNA"/>
</dbReference>
<sequence length="205" mass="22556">MKSLPRGAVLLALPLLFFASSSLVVLFATSSLLIASSADEFIASPTAGSAIFTSPPPEGVALGESTVAQEARPLILKEFLESYHSPLVPYTNFILETSEKYGLDWRLLTAISGNESLFGRVTPPDCYNAWGWGIHSRGTLCFDNWEEGIAAVARGIKKNYIDQGLVTVEQIMMKYAPVSVANGTGWNQSINWFMERLERAQNYRE</sequence>